<name>A0A5B8U9U4_9ACTN</name>
<dbReference type="InterPro" id="IPR016300">
    <property type="entry name" value="ATPase_ArsA/GET3"/>
</dbReference>
<gene>
    <name evidence="2" type="ORF">FSW04_21020</name>
</gene>
<dbReference type="AlphaFoldDB" id="A0A5B8U9U4"/>
<dbReference type="InterPro" id="IPR025723">
    <property type="entry name" value="ArsA/GET3_ATPase-like"/>
</dbReference>
<proteinExistence type="predicted"/>
<evidence type="ECO:0000313" key="2">
    <source>
        <dbReference type="EMBL" id="QEC49805.1"/>
    </source>
</evidence>
<keyword evidence="3" id="KW-1185">Reference proteome</keyword>
<dbReference type="OrthoDB" id="5490584at2"/>
<dbReference type="PANTHER" id="PTHR10803:SF26">
    <property type="entry name" value="ANION TRANSPORTER ATPASE-RELATED"/>
    <property type="match status" value="1"/>
</dbReference>
<dbReference type="PANTHER" id="PTHR10803">
    <property type="entry name" value="ARSENICAL PUMP-DRIVING ATPASE ARSENITE-TRANSLOCATING ATPASE"/>
    <property type="match status" value="1"/>
</dbReference>
<dbReference type="SUPFAM" id="SSF52540">
    <property type="entry name" value="P-loop containing nucleoside triphosphate hydrolases"/>
    <property type="match status" value="1"/>
</dbReference>
<feature type="domain" description="ArsA/GET3 Anion-transporting ATPase-like" evidence="1">
    <location>
        <begin position="18"/>
        <end position="291"/>
    </location>
</feature>
<dbReference type="GO" id="GO:0005524">
    <property type="term" value="F:ATP binding"/>
    <property type="evidence" value="ECO:0007669"/>
    <property type="project" value="InterPro"/>
</dbReference>
<dbReference type="Gene3D" id="3.40.50.300">
    <property type="entry name" value="P-loop containing nucleotide triphosphate hydrolases"/>
    <property type="match status" value="1"/>
</dbReference>
<accession>A0A5B8U9U4</accession>
<dbReference type="GO" id="GO:0016887">
    <property type="term" value="F:ATP hydrolysis activity"/>
    <property type="evidence" value="ECO:0007669"/>
    <property type="project" value="InterPro"/>
</dbReference>
<sequence>MGREAGPVSAADLLEGRRVCICAGSGGVGKTTTAAALAAGLAAGGARVALVTIDPARRLAQALGLRGLGNDPERLDPAPFAAHGLALRGELWAMTLDPKRTFDDLVGLLVRDAAARDAVLANRIYRELSGAVAGSQEWTAVAKLDELAGGGRFDVVVLDTPPSRNALDLLDAPDRLTALMRDRAVRALAAPGGVATGWGAHGAGAALRLMRRVTGVDLLGDLGDLVSALGTGVEGFAERAERVGRLLCDPATAFMLVTAPTPGPVGEALFLRTRLRERGMPFAGAIVNRFHPLAPVAPSTRPRDVAAALPGAGPGLVARTVLTLHEAHALAARDAAQVARLRRGLGGPAPLLVPELDDGVHDLAGVAAVAEHLFAGEARGAELLAGSAA</sequence>
<dbReference type="InterPro" id="IPR027417">
    <property type="entry name" value="P-loop_NTPase"/>
</dbReference>
<dbReference type="KEGG" id="bsol:FSW04_21020"/>
<dbReference type="Pfam" id="PF02374">
    <property type="entry name" value="ArsA_ATPase"/>
    <property type="match status" value="1"/>
</dbReference>
<protein>
    <submittedName>
        <fullName evidence="2">ArsA family ATPase</fullName>
    </submittedName>
</protein>
<evidence type="ECO:0000313" key="3">
    <source>
        <dbReference type="Proteomes" id="UP000321805"/>
    </source>
</evidence>
<dbReference type="EMBL" id="CP042430">
    <property type="protein sequence ID" value="QEC49805.1"/>
    <property type="molecule type" value="Genomic_DNA"/>
</dbReference>
<evidence type="ECO:0000259" key="1">
    <source>
        <dbReference type="Pfam" id="PF02374"/>
    </source>
</evidence>
<organism evidence="2 3">
    <name type="scientific">Baekduia soli</name>
    <dbReference type="NCBI Taxonomy" id="496014"/>
    <lineage>
        <taxon>Bacteria</taxon>
        <taxon>Bacillati</taxon>
        <taxon>Actinomycetota</taxon>
        <taxon>Thermoleophilia</taxon>
        <taxon>Solirubrobacterales</taxon>
        <taxon>Baekduiaceae</taxon>
        <taxon>Baekduia</taxon>
    </lineage>
</organism>
<reference evidence="2 3" key="1">
    <citation type="journal article" date="2018" name="J. Microbiol.">
        <title>Baekduia soli gen. nov., sp. nov., a novel bacterium isolated from the soil of Baekdu Mountain and proposal of a novel family name, Baekduiaceae fam. nov.</title>
        <authorList>
            <person name="An D.S."/>
            <person name="Siddiqi M.Z."/>
            <person name="Kim K.H."/>
            <person name="Yu H.S."/>
            <person name="Im W.T."/>
        </authorList>
    </citation>
    <scope>NUCLEOTIDE SEQUENCE [LARGE SCALE GENOMIC DNA]</scope>
    <source>
        <strain evidence="2 3">BR7-21</strain>
    </source>
</reference>
<dbReference type="Proteomes" id="UP000321805">
    <property type="component" value="Chromosome"/>
</dbReference>